<dbReference type="RefSeq" id="WP_231004937.1">
    <property type="nucleotide sequence ID" value="NZ_JAJNEC010000005.1"/>
</dbReference>
<sequence length="322" mass="34872">MLTKNKIIAVLLVVLTGTAGSCKKDDNKLPVNNAPIPRILTFAPENAGPGDLLTIKGLHFSTDPEKNIVRFNQTVVTAQSVSDTAITVVVPALTVKSAGVTVRSNGKISNRKNLNLVQIKKFQDDFNRANVALVDNTVMPNPLGSVWEIVTGRFSLENNQLATHAGGVETYMLYRAPEADMKAGSDHFFKFSASVTVSGGGSFGGVIFHAQPDNKRFYLLRTAGKMVQLLKTGGNGLGDWAAIMINDNFEGFVDNKKYRVDISSSTAGKITVKLSDPDTNGVMLERTVEDPNPYTGGVPGFYYFGLANPVNIYFDDFSLELQ</sequence>
<dbReference type="Proteomes" id="UP001199816">
    <property type="component" value="Unassembled WGS sequence"/>
</dbReference>
<evidence type="ECO:0000313" key="3">
    <source>
        <dbReference type="Proteomes" id="UP001199816"/>
    </source>
</evidence>
<dbReference type="Gene3D" id="2.60.120.560">
    <property type="entry name" value="Exo-inulinase, domain 1"/>
    <property type="match status" value="1"/>
</dbReference>
<dbReference type="SUPFAM" id="SSF81296">
    <property type="entry name" value="E set domains"/>
    <property type="match status" value="1"/>
</dbReference>
<dbReference type="EMBL" id="JAJNEC010000005">
    <property type="protein sequence ID" value="MCD2423676.1"/>
    <property type="molecule type" value="Genomic_DNA"/>
</dbReference>
<dbReference type="Pfam" id="PF01833">
    <property type="entry name" value="TIG"/>
    <property type="match status" value="1"/>
</dbReference>
<keyword evidence="3" id="KW-1185">Reference proteome</keyword>
<organism evidence="2 3">
    <name type="scientific">Niabella pedocola</name>
    <dbReference type="NCBI Taxonomy" id="1752077"/>
    <lineage>
        <taxon>Bacteria</taxon>
        <taxon>Pseudomonadati</taxon>
        <taxon>Bacteroidota</taxon>
        <taxon>Chitinophagia</taxon>
        <taxon>Chitinophagales</taxon>
        <taxon>Chitinophagaceae</taxon>
        <taxon>Niabella</taxon>
    </lineage>
</organism>
<reference evidence="2 3" key="1">
    <citation type="submission" date="2021-11" db="EMBL/GenBank/DDBJ databases">
        <title>Genomic of Niabella pedocola.</title>
        <authorList>
            <person name="Wu T."/>
        </authorList>
    </citation>
    <scope>NUCLEOTIDE SEQUENCE [LARGE SCALE GENOMIC DNA]</scope>
    <source>
        <strain evidence="2 3">JCM 31011</strain>
    </source>
</reference>
<feature type="domain" description="IPT/TIG" evidence="1">
    <location>
        <begin position="37"/>
        <end position="108"/>
    </location>
</feature>
<dbReference type="PROSITE" id="PS51257">
    <property type="entry name" value="PROKAR_LIPOPROTEIN"/>
    <property type="match status" value="1"/>
</dbReference>
<gene>
    <name evidence="2" type="ORF">LQ567_12945</name>
</gene>
<accession>A0ABS8PRI8</accession>
<protein>
    <submittedName>
        <fullName evidence="2">IPT/TIG domain-containing protein</fullName>
    </submittedName>
</protein>
<dbReference type="Gene3D" id="2.60.40.10">
    <property type="entry name" value="Immunoglobulins"/>
    <property type="match status" value="1"/>
</dbReference>
<evidence type="ECO:0000313" key="2">
    <source>
        <dbReference type="EMBL" id="MCD2423676.1"/>
    </source>
</evidence>
<dbReference type="InterPro" id="IPR002909">
    <property type="entry name" value="IPT_dom"/>
</dbReference>
<evidence type="ECO:0000259" key="1">
    <source>
        <dbReference type="Pfam" id="PF01833"/>
    </source>
</evidence>
<name>A0ABS8PRI8_9BACT</name>
<dbReference type="InterPro" id="IPR013783">
    <property type="entry name" value="Ig-like_fold"/>
</dbReference>
<proteinExistence type="predicted"/>
<dbReference type="InterPro" id="IPR014756">
    <property type="entry name" value="Ig_E-set"/>
</dbReference>
<comment type="caution">
    <text evidence="2">The sequence shown here is derived from an EMBL/GenBank/DDBJ whole genome shotgun (WGS) entry which is preliminary data.</text>
</comment>